<dbReference type="GO" id="GO:0016020">
    <property type="term" value="C:membrane"/>
    <property type="evidence" value="ECO:0007669"/>
    <property type="project" value="UniProtKB-SubCell"/>
</dbReference>
<keyword evidence="3 5" id="KW-1133">Transmembrane helix</keyword>
<keyword evidence="4 5" id="KW-0472">Membrane</keyword>
<protein>
    <submittedName>
        <fullName evidence="6">S26 family signal peptidase</fullName>
    </submittedName>
</protein>
<feature type="transmembrane region" description="Helical" evidence="5">
    <location>
        <begin position="12"/>
        <end position="30"/>
    </location>
</feature>
<dbReference type="InterPro" id="IPR036286">
    <property type="entry name" value="LexA/Signal_pep-like_sf"/>
</dbReference>
<dbReference type="InterPro" id="IPR001733">
    <property type="entry name" value="Peptidase_S26B"/>
</dbReference>
<dbReference type="GO" id="GO:0006465">
    <property type="term" value="P:signal peptide processing"/>
    <property type="evidence" value="ECO:0007669"/>
    <property type="project" value="InterPro"/>
</dbReference>
<reference evidence="6" key="1">
    <citation type="journal article" date="2020" name="ISME J.">
        <title>Gammaproteobacteria mediating utilization of methyl-, sulfur- and petroleum organic compounds in deep ocean hydrothermal plumes.</title>
        <authorList>
            <person name="Zhou Z."/>
            <person name="Liu Y."/>
            <person name="Pan J."/>
            <person name="Cron B.R."/>
            <person name="Toner B.M."/>
            <person name="Anantharaman K."/>
            <person name="Breier J.A."/>
            <person name="Dick G.J."/>
            <person name="Li M."/>
        </authorList>
    </citation>
    <scope>NUCLEOTIDE SEQUENCE</scope>
    <source>
        <strain evidence="6">SZUA-1453</strain>
    </source>
</reference>
<dbReference type="InterPro" id="IPR019533">
    <property type="entry name" value="Peptidase_S26"/>
</dbReference>
<accession>A0A833E1X8</accession>
<evidence type="ECO:0000256" key="5">
    <source>
        <dbReference type="SAM" id="Phobius"/>
    </source>
</evidence>
<keyword evidence="2 5" id="KW-0812">Transmembrane</keyword>
<dbReference type="EMBL" id="DQUI01000066">
    <property type="protein sequence ID" value="HIP84606.1"/>
    <property type="molecule type" value="Genomic_DNA"/>
</dbReference>
<sequence>MKIISKWINPKKVIEWMIFLIVFFLLWSHVNVVVSNSMYPVMKRGDLVVVENAPWEFNPEDVEVGDIVIYDAHWPLGGNRITYVLQIDNKTLELYEGDNTRPVVHRVIDKINIEGNYYIITKGDNNPTYDPELIPLDQIKKRVVTVNEKPLVIPYVGYISIYLKKYIWIVLPLIVLWVVYDYVIKYIKEVKGWRTRKK</sequence>
<evidence type="ECO:0000256" key="2">
    <source>
        <dbReference type="ARBA" id="ARBA00022692"/>
    </source>
</evidence>
<dbReference type="AlphaFoldDB" id="A0A833E1X8"/>
<comment type="caution">
    <text evidence="6">The sequence shown here is derived from an EMBL/GenBank/DDBJ whole genome shotgun (WGS) entry which is preliminary data.</text>
</comment>
<evidence type="ECO:0000313" key="7">
    <source>
        <dbReference type="Proteomes" id="UP000643554"/>
    </source>
</evidence>
<dbReference type="CDD" id="cd06530">
    <property type="entry name" value="S26_SPase_I"/>
    <property type="match status" value="1"/>
</dbReference>
<name>A0A833E1X8_9EURY</name>
<dbReference type="GO" id="GO:0004252">
    <property type="term" value="F:serine-type endopeptidase activity"/>
    <property type="evidence" value="ECO:0007669"/>
    <property type="project" value="InterPro"/>
</dbReference>
<evidence type="ECO:0000256" key="4">
    <source>
        <dbReference type="ARBA" id="ARBA00023136"/>
    </source>
</evidence>
<evidence type="ECO:0000256" key="3">
    <source>
        <dbReference type="ARBA" id="ARBA00022989"/>
    </source>
</evidence>
<proteinExistence type="predicted"/>
<evidence type="ECO:0000313" key="6">
    <source>
        <dbReference type="EMBL" id="HIP84606.1"/>
    </source>
</evidence>
<feature type="transmembrane region" description="Helical" evidence="5">
    <location>
        <begin position="166"/>
        <end position="187"/>
    </location>
</feature>
<organism evidence="6 7">
    <name type="scientific">Methanothermococcus okinawensis</name>
    <dbReference type="NCBI Taxonomy" id="155863"/>
    <lineage>
        <taxon>Archaea</taxon>
        <taxon>Methanobacteriati</taxon>
        <taxon>Methanobacteriota</taxon>
        <taxon>Methanomada group</taxon>
        <taxon>Methanococci</taxon>
        <taxon>Methanococcales</taxon>
        <taxon>Methanococcaceae</taxon>
        <taxon>Methanothermococcus</taxon>
    </lineage>
</organism>
<dbReference type="Proteomes" id="UP000643554">
    <property type="component" value="Unassembled WGS sequence"/>
</dbReference>
<comment type="subcellular location">
    <subcellularLocation>
        <location evidence="1">Membrane</location>
    </subcellularLocation>
</comment>
<dbReference type="PANTHER" id="PTHR10806">
    <property type="entry name" value="SIGNAL PEPTIDASE COMPLEX CATALYTIC SUBUNIT SEC11"/>
    <property type="match status" value="1"/>
</dbReference>
<dbReference type="Gene3D" id="2.10.109.10">
    <property type="entry name" value="Umud Fragment, subunit A"/>
    <property type="match status" value="1"/>
</dbReference>
<dbReference type="SUPFAM" id="SSF51306">
    <property type="entry name" value="LexA/Signal peptidase"/>
    <property type="match status" value="1"/>
</dbReference>
<dbReference type="PANTHER" id="PTHR10806:SF6">
    <property type="entry name" value="SIGNAL PEPTIDASE COMPLEX CATALYTIC SUBUNIT SEC11"/>
    <property type="match status" value="1"/>
</dbReference>
<gene>
    <name evidence="6" type="ORF">EYH15_03875</name>
</gene>
<evidence type="ECO:0000256" key="1">
    <source>
        <dbReference type="ARBA" id="ARBA00004370"/>
    </source>
</evidence>